<comment type="caution">
    <text evidence="2">The sequence shown here is derived from an EMBL/GenBank/DDBJ whole genome shotgun (WGS) entry which is preliminary data.</text>
</comment>
<sequence length="104" mass="11342">MPEKRAEDDDAVSQSSGTLSAERKNMNELVSLSPGTRGHNHRNRGGIESGFSQRGRVPWAGDAAAIMRRVHSLGGDGTEHFCQLFDEGMDTQLDSKRGKIVAFN</sequence>
<gene>
    <name evidence="2" type="ORF">niasHT_029890</name>
</gene>
<dbReference type="AlphaFoldDB" id="A0ABD2KB53"/>
<reference evidence="2 3" key="1">
    <citation type="submission" date="2024-10" db="EMBL/GenBank/DDBJ databases">
        <authorList>
            <person name="Kim D."/>
        </authorList>
    </citation>
    <scope>NUCLEOTIDE SEQUENCE [LARGE SCALE GENOMIC DNA]</scope>
    <source>
        <strain evidence="2">BH-2024</strain>
    </source>
</reference>
<accession>A0ABD2KB53</accession>
<keyword evidence="3" id="KW-1185">Reference proteome</keyword>
<evidence type="ECO:0000256" key="1">
    <source>
        <dbReference type="SAM" id="MobiDB-lite"/>
    </source>
</evidence>
<dbReference type="EMBL" id="JBICBT010000799">
    <property type="protein sequence ID" value="KAL3100160.1"/>
    <property type="molecule type" value="Genomic_DNA"/>
</dbReference>
<organism evidence="2 3">
    <name type="scientific">Heterodera trifolii</name>
    <dbReference type="NCBI Taxonomy" id="157864"/>
    <lineage>
        <taxon>Eukaryota</taxon>
        <taxon>Metazoa</taxon>
        <taxon>Ecdysozoa</taxon>
        <taxon>Nematoda</taxon>
        <taxon>Chromadorea</taxon>
        <taxon>Rhabditida</taxon>
        <taxon>Tylenchina</taxon>
        <taxon>Tylenchomorpha</taxon>
        <taxon>Tylenchoidea</taxon>
        <taxon>Heteroderidae</taxon>
        <taxon>Heteroderinae</taxon>
        <taxon>Heterodera</taxon>
    </lineage>
</organism>
<proteinExistence type="predicted"/>
<name>A0ABD2KB53_9BILA</name>
<feature type="region of interest" description="Disordered" evidence="1">
    <location>
        <begin position="1"/>
        <end position="55"/>
    </location>
</feature>
<evidence type="ECO:0000313" key="2">
    <source>
        <dbReference type="EMBL" id="KAL3100160.1"/>
    </source>
</evidence>
<evidence type="ECO:0000313" key="3">
    <source>
        <dbReference type="Proteomes" id="UP001620626"/>
    </source>
</evidence>
<protein>
    <submittedName>
        <fullName evidence="2">Uncharacterized protein</fullName>
    </submittedName>
</protein>
<dbReference type="Proteomes" id="UP001620626">
    <property type="component" value="Unassembled WGS sequence"/>
</dbReference>